<name>A0A285NB13_NATPI</name>
<evidence type="ECO:0000313" key="1">
    <source>
        <dbReference type="EMBL" id="SNZ05156.1"/>
    </source>
</evidence>
<reference evidence="1 2" key="1">
    <citation type="submission" date="2017-09" db="EMBL/GenBank/DDBJ databases">
        <authorList>
            <person name="Ehlers B."/>
            <person name="Leendertz F.H."/>
        </authorList>
    </citation>
    <scope>NUCLEOTIDE SEQUENCE [LARGE SCALE GENOMIC DNA]</scope>
    <source>
        <strain evidence="1 2">DSM 27208</strain>
    </source>
</reference>
<dbReference type="EMBL" id="OBEJ01000001">
    <property type="protein sequence ID" value="SNZ05156.1"/>
    <property type="molecule type" value="Genomic_DNA"/>
</dbReference>
<dbReference type="Pfam" id="PF24110">
    <property type="entry name" value="DUF7385"/>
    <property type="match status" value="1"/>
</dbReference>
<gene>
    <name evidence="1" type="ORF">SAMN06269185_0786</name>
</gene>
<dbReference type="OrthoDB" id="191000at2157"/>
<dbReference type="Proteomes" id="UP000219453">
    <property type="component" value="Unassembled WGS sequence"/>
</dbReference>
<dbReference type="InterPro" id="IPR055809">
    <property type="entry name" value="DUF7385"/>
</dbReference>
<dbReference type="AlphaFoldDB" id="A0A285NB13"/>
<proteinExistence type="predicted"/>
<evidence type="ECO:0000313" key="2">
    <source>
        <dbReference type="Proteomes" id="UP000219453"/>
    </source>
</evidence>
<organism evidence="1 2">
    <name type="scientific">Natronoarchaeum philippinense</name>
    <dbReference type="NCBI Taxonomy" id="558529"/>
    <lineage>
        <taxon>Archaea</taxon>
        <taxon>Methanobacteriati</taxon>
        <taxon>Methanobacteriota</taxon>
        <taxon>Stenosarchaea group</taxon>
        <taxon>Halobacteria</taxon>
        <taxon>Halobacteriales</taxon>
        <taxon>Natronoarchaeaceae</taxon>
    </lineage>
</organism>
<keyword evidence="2" id="KW-1185">Reference proteome</keyword>
<accession>A0A285NB13</accession>
<sequence length="75" mass="8519">MEQFDKFVSSTTLREENDSIKLYQNTVSLACPACEEPFDDMVVCKNEYTSLNQTMPLDLCTTVHDGTPVLFTHKP</sequence>
<evidence type="ECO:0008006" key="3">
    <source>
        <dbReference type="Google" id="ProtNLM"/>
    </source>
</evidence>
<protein>
    <recommendedName>
        <fullName evidence="3">Flagella cluster protein</fullName>
    </recommendedName>
</protein>
<dbReference type="RefSeq" id="WP_097007777.1">
    <property type="nucleotide sequence ID" value="NZ_OBEJ01000001.1"/>
</dbReference>